<gene>
    <name evidence="2" type="ORF">KIN20_033875</name>
</gene>
<sequence length="139" mass="14990">MGSRCSWIETQEPKEVLNGGGLQPLGGSEASGGYKGTGLCMMVEVLCGIMAGSSFGKSIRTWRTSTGILNLGQCFVAIEPDCFAPQFNDRLACFLAETRELNPEKLANDLDVQIFKAKKISVSDREDGRSTADHGLQVQ</sequence>
<proteinExistence type="predicted"/>
<keyword evidence="1" id="KW-0560">Oxidoreductase</keyword>
<evidence type="ECO:0008006" key="4">
    <source>
        <dbReference type="Google" id="ProtNLM"/>
    </source>
</evidence>
<dbReference type="PANTHER" id="PTHR11091">
    <property type="entry name" value="OXIDOREDUCTASE-RELATED"/>
    <property type="match status" value="1"/>
</dbReference>
<dbReference type="InterPro" id="IPR043143">
    <property type="entry name" value="Mal/L-sulf/L-lact_DH-like_NADP"/>
</dbReference>
<name>A0AAD5R950_PARTN</name>
<evidence type="ECO:0000313" key="3">
    <source>
        <dbReference type="Proteomes" id="UP001196413"/>
    </source>
</evidence>
<organism evidence="2 3">
    <name type="scientific">Parelaphostrongylus tenuis</name>
    <name type="common">Meningeal worm</name>
    <dbReference type="NCBI Taxonomy" id="148309"/>
    <lineage>
        <taxon>Eukaryota</taxon>
        <taxon>Metazoa</taxon>
        <taxon>Ecdysozoa</taxon>
        <taxon>Nematoda</taxon>
        <taxon>Chromadorea</taxon>
        <taxon>Rhabditida</taxon>
        <taxon>Rhabditina</taxon>
        <taxon>Rhabditomorpha</taxon>
        <taxon>Strongyloidea</taxon>
        <taxon>Metastrongylidae</taxon>
        <taxon>Parelaphostrongylus</taxon>
    </lineage>
</organism>
<dbReference type="Gene3D" id="3.30.1370.60">
    <property type="entry name" value="Hypothetical oxidoreductase yiak, domain 2"/>
    <property type="match status" value="1"/>
</dbReference>
<dbReference type="InterPro" id="IPR003767">
    <property type="entry name" value="Malate/L-lactate_DH-like"/>
</dbReference>
<evidence type="ECO:0000313" key="2">
    <source>
        <dbReference type="EMBL" id="KAJ1371844.1"/>
    </source>
</evidence>
<reference evidence="2" key="1">
    <citation type="submission" date="2021-06" db="EMBL/GenBank/DDBJ databases">
        <title>Parelaphostrongylus tenuis whole genome reference sequence.</title>
        <authorList>
            <person name="Garwood T.J."/>
            <person name="Larsen P.A."/>
            <person name="Fountain-Jones N.M."/>
            <person name="Garbe J.R."/>
            <person name="Macchietto M.G."/>
            <person name="Kania S.A."/>
            <person name="Gerhold R.W."/>
            <person name="Richards J.E."/>
            <person name="Wolf T.M."/>
        </authorList>
    </citation>
    <scope>NUCLEOTIDE SEQUENCE</scope>
    <source>
        <strain evidence="2">MNPRO001-30</strain>
        <tissue evidence="2">Meninges</tissue>
    </source>
</reference>
<dbReference type="PANTHER" id="PTHR11091:SF4">
    <property type="entry name" value="MALATE DEHYDROGENASE"/>
    <property type="match status" value="1"/>
</dbReference>
<dbReference type="InterPro" id="IPR036111">
    <property type="entry name" value="Mal/L-sulfo/L-lacto_DH-like_sf"/>
</dbReference>
<dbReference type="SUPFAM" id="SSF89733">
    <property type="entry name" value="L-sulfolactate dehydrogenase-like"/>
    <property type="match status" value="1"/>
</dbReference>
<dbReference type="EMBL" id="JAHQIW010007054">
    <property type="protein sequence ID" value="KAJ1371844.1"/>
    <property type="molecule type" value="Genomic_DNA"/>
</dbReference>
<dbReference type="Pfam" id="PF02615">
    <property type="entry name" value="Ldh_2"/>
    <property type="match status" value="1"/>
</dbReference>
<dbReference type="Proteomes" id="UP001196413">
    <property type="component" value="Unassembled WGS sequence"/>
</dbReference>
<dbReference type="AlphaFoldDB" id="A0AAD5R950"/>
<keyword evidence="3" id="KW-1185">Reference proteome</keyword>
<comment type="caution">
    <text evidence="2">The sequence shown here is derived from an EMBL/GenBank/DDBJ whole genome shotgun (WGS) entry which is preliminary data.</text>
</comment>
<dbReference type="GO" id="GO:0016491">
    <property type="term" value="F:oxidoreductase activity"/>
    <property type="evidence" value="ECO:0007669"/>
    <property type="project" value="UniProtKB-KW"/>
</dbReference>
<protein>
    <recommendedName>
        <fullName evidence="4">Malate dehydrogenase</fullName>
    </recommendedName>
</protein>
<accession>A0AAD5R950</accession>
<evidence type="ECO:0000256" key="1">
    <source>
        <dbReference type="ARBA" id="ARBA00023002"/>
    </source>
</evidence>